<dbReference type="InterPro" id="IPR036812">
    <property type="entry name" value="NAD(P)_OxRdtase_dom_sf"/>
</dbReference>
<evidence type="ECO:0000313" key="4">
    <source>
        <dbReference type="EMBL" id="KAE9397863.1"/>
    </source>
</evidence>
<feature type="domain" description="NADP-dependent oxidoreductase" evidence="3">
    <location>
        <begin position="36"/>
        <end position="107"/>
    </location>
</feature>
<dbReference type="AlphaFoldDB" id="A0A6A4HIR6"/>
<feature type="non-terminal residue" evidence="4">
    <location>
        <position position="1"/>
    </location>
</feature>
<proteinExistence type="inferred from homology"/>
<evidence type="ECO:0000313" key="5">
    <source>
        <dbReference type="Proteomes" id="UP000799118"/>
    </source>
</evidence>
<dbReference type="PANTHER" id="PTHR43364">
    <property type="entry name" value="NADH-SPECIFIC METHYLGLYOXAL REDUCTASE-RELATED"/>
    <property type="match status" value="1"/>
</dbReference>
<keyword evidence="1" id="KW-0521">NADP</keyword>
<name>A0A6A4HIR6_9AGAR</name>
<dbReference type="OrthoDB" id="48988at2759"/>
<evidence type="ECO:0000256" key="1">
    <source>
        <dbReference type="ARBA" id="ARBA00022857"/>
    </source>
</evidence>
<dbReference type="Pfam" id="PF00248">
    <property type="entry name" value="Aldo_ket_red"/>
    <property type="match status" value="1"/>
</dbReference>
<gene>
    <name evidence="4" type="ORF">BT96DRAFT_1033438</name>
</gene>
<dbReference type="InterPro" id="IPR023210">
    <property type="entry name" value="NADP_OxRdtase_dom"/>
</dbReference>
<dbReference type="InterPro" id="IPR050523">
    <property type="entry name" value="AKR_Detox_Biosynth"/>
</dbReference>
<dbReference type="Proteomes" id="UP000799118">
    <property type="component" value="Unassembled WGS sequence"/>
</dbReference>
<dbReference type="PANTHER" id="PTHR43364:SF7">
    <property type="entry name" value="NADP-DEPENDENT OXIDOREDUCTASE DOMAIN-CONTAINING PROTEIN-RELATED"/>
    <property type="match status" value="1"/>
</dbReference>
<organism evidence="4 5">
    <name type="scientific">Gymnopus androsaceus JB14</name>
    <dbReference type="NCBI Taxonomy" id="1447944"/>
    <lineage>
        <taxon>Eukaryota</taxon>
        <taxon>Fungi</taxon>
        <taxon>Dikarya</taxon>
        <taxon>Basidiomycota</taxon>
        <taxon>Agaricomycotina</taxon>
        <taxon>Agaricomycetes</taxon>
        <taxon>Agaricomycetidae</taxon>
        <taxon>Agaricales</taxon>
        <taxon>Marasmiineae</taxon>
        <taxon>Omphalotaceae</taxon>
        <taxon>Gymnopus</taxon>
    </lineage>
</organism>
<dbReference type="SUPFAM" id="SSF51430">
    <property type="entry name" value="NAD(P)-linked oxidoreductase"/>
    <property type="match status" value="1"/>
</dbReference>
<evidence type="ECO:0000256" key="2">
    <source>
        <dbReference type="ARBA" id="ARBA00038157"/>
    </source>
</evidence>
<evidence type="ECO:0000259" key="3">
    <source>
        <dbReference type="Pfam" id="PF00248"/>
    </source>
</evidence>
<comment type="similarity">
    <text evidence="2">Belongs to the aldo/keto reductase family. Aldo/keto reductase 2 subfamily.</text>
</comment>
<dbReference type="Gene3D" id="3.20.20.100">
    <property type="entry name" value="NADP-dependent oxidoreductase domain"/>
    <property type="match status" value="1"/>
</dbReference>
<sequence>HYCTSLPYRFSPPPPTKLGVHRVISPNLGVHVSPFCLGAMSVDASETSGMGSYKESLSFKLLDAYFDMGSNFIDTADNYQYETSEQFIGEYPDGKRGIRDQIVGCDKDEQSPKLLEYTTNFKRDNDSIGQKANYTGNDTNSMHVSVENVINHSFERDIHPLARSLGLAPAPWGVVLVGGKIRIDAEERTAKRVRQGDWQRTETEVSRALEKVAGEVGNITAVVIACVMSVSCTKRPTSFPSLEAEKANVMHQ</sequence>
<reference evidence="4" key="1">
    <citation type="journal article" date="2019" name="Environ. Microbiol.">
        <title>Fungal ecological strategies reflected in gene transcription - a case study of two litter decomposers.</title>
        <authorList>
            <person name="Barbi F."/>
            <person name="Kohler A."/>
            <person name="Barry K."/>
            <person name="Baskaran P."/>
            <person name="Daum C."/>
            <person name="Fauchery L."/>
            <person name="Ihrmark K."/>
            <person name="Kuo A."/>
            <person name="LaButti K."/>
            <person name="Lipzen A."/>
            <person name="Morin E."/>
            <person name="Grigoriev I.V."/>
            <person name="Henrissat B."/>
            <person name="Lindahl B."/>
            <person name="Martin F."/>
        </authorList>
    </citation>
    <scope>NUCLEOTIDE SEQUENCE</scope>
    <source>
        <strain evidence="4">JB14</strain>
    </source>
</reference>
<protein>
    <recommendedName>
        <fullName evidence="3">NADP-dependent oxidoreductase domain-containing protein</fullName>
    </recommendedName>
</protein>
<dbReference type="EMBL" id="ML769491">
    <property type="protein sequence ID" value="KAE9397863.1"/>
    <property type="molecule type" value="Genomic_DNA"/>
</dbReference>
<keyword evidence="5" id="KW-1185">Reference proteome</keyword>
<accession>A0A6A4HIR6</accession>